<feature type="transmembrane region" description="Helical" evidence="6">
    <location>
        <begin position="267"/>
        <end position="288"/>
    </location>
</feature>
<feature type="transmembrane region" description="Helical" evidence="6">
    <location>
        <begin position="319"/>
        <end position="340"/>
    </location>
</feature>
<evidence type="ECO:0000259" key="7">
    <source>
        <dbReference type="PROSITE" id="PS50850"/>
    </source>
</evidence>
<evidence type="ECO:0000256" key="4">
    <source>
        <dbReference type="ARBA" id="ARBA00022989"/>
    </source>
</evidence>
<proteinExistence type="predicted"/>
<feature type="transmembrane region" description="Helical" evidence="6">
    <location>
        <begin position="361"/>
        <end position="381"/>
    </location>
</feature>
<dbReference type="Gene3D" id="1.20.1250.20">
    <property type="entry name" value="MFS general substrate transporter like domains"/>
    <property type="match status" value="1"/>
</dbReference>
<organism evidence="8 9">
    <name type="scientific">Streptomyces guryensis</name>
    <dbReference type="NCBI Taxonomy" id="2886947"/>
    <lineage>
        <taxon>Bacteria</taxon>
        <taxon>Bacillati</taxon>
        <taxon>Actinomycetota</taxon>
        <taxon>Actinomycetes</taxon>
        <taxon>Kitasatosporales</taxon>
        <taxon>Streptomycetaceae</taxon>
        <taxon>Streptomyces</taxon>
    </lineage>
</organism>
<gene>
    <name evidence="8" type="ORF">LJ657_15230</name>
</gene>
<dbReference type="InterPro" id="IPR020846">
    <property type="entry name" value="MFS_dom"/>
</dbReference>
<dbReference type="GO" id="GO:0005886">
    <property type="term" value="C:plasma membrane"/>
    <property type="evidence" value="ECO:0007669"/>
    <property type="project" value="UniProtKB-SubCell"/>
</dbReference>
<reference evidence="8" key="1">
    <citation type="submission" date="2021-12" db="EMBL/GenBank/DDBJ databases">
        <authorList>
            <person name="Lee J.-H."/>
            <person name="Kim S.-B."/>
        </authorList>
    </citation>
    <scope>NUCLEOTIDE SEQUENCE</scope>
    <source>
        <strain evidence="8">NR30</strain>
    </source>
</reference>
<dbReference type="PROSITE" id="PS50850">
    <property type="entry name" value="MFS"/>
    <property type="match status" value="1"/>
</dbReference>
<dbReference type="PANTHER" id="PTHR23513">
    <property type="entry name" value="INTEGRAL MEMBRANE EFFLUX PROTEIN-RELATED"/>
    <property type="match status" value="1"/>
</dbReference>
<dbReference type="CDD" id="cd06173">
    <property type="entry name" value="MFS_MefA_like"/>
    <property type="match status" value="1"/>
</dbReference>
<dbReference type="InterPro" id="IPR036259">
    <property type="entry name" value="MFS_trans_sf"/>
</dbReference>
<keyword evidence="3 6" id="KW-0812">Transmembrane</keyword>
<evidence type="ECO:0000313" key="9">
    <source>
        <dbReference type="Proteomes" id="UP001108029"/>
    </source>
</evidence>
<feature type="transmembrane region" description="Helical" evidence="6">
    <location>
        <begin position="62"/>
        <end position="84"/>
    </location>
</feature>
<keyword evidence="5 6" id="KW-0472">Membrane</keyword>
<comment type="caution">
    <text evidence="8">The sequence shown here is derived from an EMBL/GenBank/DDBJ whole genome shotgun (WGS) entry which is preliminary data.</text>
</comment>
<name>A0A9Q3VQ97_9ACTN</name>
<evidence type="ECO:0000256" key="1">
    <source>
        <dbReference type="ARBA" id="ARBA00004651"/>
    </source>
</evidence>
<accession>A0A9Q3VQ97</accession>
<feature type="transmembrane region" description="Helical" evidence="6">
    <location>
        <begin position="387"/>
        <end position="405"/>
    </location>
</feature>
<sequence>MSLKTEATADDPDQGVVVTSPFHLPAFRWFFTGRLVSLLGSSMTPVALSLAVLNASNSAGDMGAVLTANTIPLIVFTLAGGVVGDRFSRRLVLLLSNLGAGLTQAVVAFILITGNYHLGALILLEALNGTLAAFTNPALRGIVPDIVPKPQIQRANSVLGSAKNAAKVLGPTVAATLVATTNGGWAISVDAATYFVAAVCMFRLKMTGKTPPRKASTFVALREGWTEFRSRTWVWTIVASFGVANYIQVGIWTVLGPLIAKERIGETSWGMVLSVRAIGILLIAVVMYRITLRRLLPVAQLCASLVGLPLIALGLVANAYWLAATAFLAGLSFGLYSIAWETTLQENIPQNMLSRISSYDNLGSFIGVPAGQLSAAPLASAFGAPRVALIGGFLWIALTLSPLAVPSVRGLRHAT</sequence>
<dbReference type="Proteomes" id="UP001108029">
    <property type="component" value="Unassembled WGS sequence"/>
</dbReference>
<evidence type="ECO:0000313" key="8">
    <source>
        <dbReference type="EMBL" id="MCD9875005.1"/>
    </source>
</evidence>
<comment type="subcellular location">
    <subcellularLocation>
        <location evidence="1">Cell membrane</location>
        <topology evidence="1">Multi-pass membrane protein</topology>
    </subcellularLocation>
</comment>
<feature type="transmembrane region" description="Helical" evidence="6">
    <location>
        <begin position="295"/>
        <end position="313"/>
    </location>
</feature>
<evidence type="ECO:0000256" key="3">
    <source>
        <dbReference type="ARBA" id="ARBA00022692"/>
    </source>
</evidence>
<protein>
    <submittedName>
        <fullName evidence="8">MFS transporter</fullName>
    </submittedName>
</protein>
<dbReference type="Pfam" id="PF07690">
    <property type="entry name" value="MFS_1"/>
    <property type="match status" value="1"/>
</dbReference>
<dbReference type="AlphaFoldDB" id="A0A9Q3VQ97"/>
<feature type="transmembrane region" description="Helical" evidence="6">
    <location>
        <begin position="35"/>
        <end position="56"/>
    </location>
</feature>
<evidence type="ECO:0000256" key="6">
    <source>
        <dbReference type="SAM" id="Phobius"/>
    </source>
</evidence>
<feature type="transmembrane region" description="Helical" evidence="6">
    <location>
        <begin position="185"/>
        <end position="204"/>
    </location>
</feature>
<dbReference type="RefSeq" id="WP_232649127.1">
    <property type="nucleotide sequence ID" value="NZ_JAJSBI010000006.1"/>
</dbReference>
<feature type="transmembrane region" description="Helical" evidence="6">
    <location>
        <begin position="232"/>
        <end position="255"/>
    </location>
</feature>
<dbReference type="EMBL" id="JAJSBI010000006">
    <property type="protein sequence ID" value="MCD9875005.1"/>
    <property type="molecule type" value="Genomic_DNA"/>
</dbReference>
<evidence type="ECO:0000256" key="5">
    <source>
        <dbReference type="ARBA" id="ARBA00023136"/>
    </source>
</evidence>
<dbReference type="GO" id="GO:0022857">
    <property type="term" value="F:transmembrane transporter activity"/>
    <property type="evidence" value="ECO:0007669"/>
    <property type="project" value="InterPro"/>
</dbReference>
<dbReference type="PANTHER" id="PTHR23513:SF11">
    <property type="entry name" value="STAPHYLOFERRIN A TRANSPORTER"/>
    <property type="match status" value="1"/>
</dbReference>
<dbReference type="InterPro" id="IPR011701">
    <property type="entry name" value="MFS"/>
</dbReference>
<keyword evidence="9" id="KW-1185">Reference proteome</keyword>
<keyword evidence="2" id="KW-1003">Cell membrane</keyword>
<feature type="transmembrane region" description="Helical" evidence="6">
    <location>
        <begin position="91"/>
        <end position="112"/>
    </location>
</feature>
<keyword evidence="4 6" id="KW-1133">Transmembrane helix</keyword>
<evidence type="ECO:0000256" key="2">
    <source>
        <dbReference type="ARBA" id="ARBA00022475"/>
    </source>
</evidence>
<dbReference type="SUPFAM" id="SSF103473">
    <property type="entry name" value="MFS general substrate transporter"/>
    <property type="match status" value="1"/>
</dbReference>
<feature type="domain" description="Major facilitator superfamily (MFS) profile" evidence="7">
    <location>
        <begin position="26"/>
        <end position="409"/>
    </location>
</feature>